<feature type="region of interest" description="Disordered" evidence="3">
    <location>
        <begin position="446"/>
        <end position="492"/>
    </location>
</feature>
<proteinExistence type="predicted"/>
<dbReference type="GO" id="GO:0000981">
    <property type="term" value="F:DNA-binding transcription factor activity, RNA polymerase II-specific"/>
    <property type="evidence" value="ECO:0007669"/>
    <property type="project" value="InterPro"/>
</dbReference>
<dbReference type="InterPro" id="IPR052780">
    <property type="entry name" value="AAA_Catabolism_Regulators"/>
</dbReference>
<evidence type="ECO:0000256" key="2">
    <source>
        <dbReference type="ARBA" id="ARBA00023242"/>
    </source>
</evidence>
<evidence type="ECO:0000256" key="1">
    <source>
        <dbReference type="ARBA" id="ARBA00022723"/>
    </source>
</evidence>
<dbReference type="GO" id="GO:0008270">
    <property type="term" value="F:zinc ion binding"/>
    <property type="evidence" value="ECO:0007669"/>
    <property type="project" value="InterPro"/>
</dbReference>
<feature type="compositionally biased region" description="Basic and acidic residues" evidence="3">
    <location>
        <begin position="397"/>
        <end position="407"/>
    </location>
</feature>
<dbReference type="GO" id="GO:0003677">
    <property type="term" value="F:DNA binding"/>
    <property type="evidence" value="ECO:0007669"/>
    <property type="project" value="InterPro"/>
</dbReference>
<feature type="compositionally biased region" description="Low complexity" evidence="3">
    <location>
        <begin position="304"/>
        <end position="319"/>
    </location>
</feature>
<gene>
    <name evidence="5" type="ORF">Rt10032_c05g2509</name>
</gene>
<reference evidence="5 6" key="1">
    <citation type="submission" date="2019-07" db="EMBL/GenBank/DDBJ databases">
        <title>Rhodotorula toruloides NBRC10032 genome sequencing.</title>
        <authorList>
            <person name="Shida Y."/>
            <person name="Takaku H."/>
            <person name="Ogasawara W."/>
            <person name="Mori K."/>
        </authorList>
    </citation>
    <scope>NUCLEOTIDE SEQUENCE [LARGE SCALE GENOMIC DNA]</scope>
    <source>
        <strain evidence="5 6">NBRC10032</strain>
    </source>
</reference>
<comment type="caution">
    <text evidence="5">The sequence shown here is derived from an EMBL/GenBank/DDBJ whole genome shotgun (WGS) entry which is preliminary data.</text>
</comment>
<dbReference type="InterPro" id="IPR007219">
    <property type="entry name" value="XnlR_reg_dom"/>
</dbReference>
<dbReference type="Proteomes" id="UP000321518">
    <property type="component" value="Unassembled WGS sequence"/>
</dbReference>
<dbReference type="Gene3D" id="4.10.240.10">
    <property type="entry name" value="Zn(2)-C6 fungal-type DNA-binding domain"/>
    <property type="match status" value="1"/>
</dbReference>
<dbReference type="AlphaFoldDB" id="A0A511KDV9"/>
<feature type="compositionally biased region" description="Low complexity" evidence="3">
    <location>
        <begin position="1093"/>
        <end position="1105"/>
    </location>
</feature>
<dbReference type="InterPro" id="IPR001138">
    <property type="entry name" value="Zn2Cys6_DnaBD"/>
</dbReference>
<keyword evidence="1" id="KW-0479">Metal-binding</keyword>
<feature type="region of interest" description="Disordered" evidence="3">
    <location>
        <begin position="976"/>
        <end position="1037"/>
    </location>
</feature>
<dbReference type="CDD" id="cd00067">
    <property type="entry name" value="GAL4"/>
    <property type="match status" value="1"/>
</dbReference>
<dbReference type="CDD" id="cd12148">
    <property type="entry name" value="fungal_TF_MHR"/>
    <property type="match status" value="1"/>
</dbReference>
<feature type="compositionally biased region" description="Polar residues" evidence="3">
    <location>
        <begin position="995"/>
        <end position="1006"/>
    </location>
</feature>
<feature type="compositionally biased region" description="Basic and acidic residues" evidence="3">
    <location>
        <begin position="17"/>
        <end position="27"/>
    </location>
</feature>
<feature type="region of interest" description="Disordered" evidence="3">
    <location>
        <begin position="238"/>
        <end position="419"/>
    </location>
</feature>
<dbReference type="GO" id="GO:0005634">
    <property type="term" value="C:nucleus"/>
    <property type="evidence" value="ECO:0007669"/>
    <property type="project" value="TreeGrafter"/>
</dbReference>
<feature type="region of interest" description="Disordered" evidence="3">
    <location>
        <begin position="179"/>
        <end position="218"/>
    </location>
</feature>
<dbReference type="GO" id="GO:0006351">
    <property type="term" value="P:DNA-templated transcription"/>
    <property type="evidence" value="ECO:0007669"/>
    <property type="project" value="InterPro"/>
</dbReference>
<feature type="compositionally biased region" description="Low complexity" evidence="3">
    <location>
        <begin position="107"/>
        <end position="139"/>
    </location>
</feature>
<dbReference type="OrthoDB" id="39175at2759"/>
<dbReference type="PANTHER" id="PTHR31644">
    <property type="entry name" value="TRANSCRIPTIONAL ACTIVATOR ARO80-RELATED"/>
    <property type="match status" value="1"/>
</dbReference>
<evidence type="ECO:0000313" key="6">
    <source>
        <dbReference type="Proteomes" id="UP000321518"/>
    </source>
</evidence>
<feature type="region of interest" description="Disordered" evidence="3">
    <location>
        <begin position="103"/>
        <end position="153"/>
    </location>
</feature>
<evidence type="ECO:0000259" key="4">
    <source>
        <dbReference type="SMART" id="SM00906"/>
    </source>
</evidence>
<organism evidence="5 6">
    <name type="scientific">Rhodotorula toruloides</name>
    <name type="common">Yeast</name>
    <name type="synonym">Rhodosporidium toruloides</name>
    <dbReference type="NCBI Taxonomy" id="5286"/>
    <lineage>
        <taxon>Eukaryota</taxon>
        <taxon>Fungi</taxon>
        <taxon>Dikarya</taxon>
        <taxon>Basidiomycota</taxon>
        <taxon>Pucciniomycotina</taxon>
        <taxon>Microbotryomycetes</taxon>
        <taxon>Sporidiobolales</taxon>
        <taxon>Sporidiobolaceae</taxon>
        <taxon>Rhodotorula</taxon>
    </lineage>
</organism>
<feature type="compositionally biased region" description="Basic and acidic residues" evidence="3">
    <location>
        <begin position="194"/>
        <end position="203"/>
    </location>
</feature>
<dbReference type="InterPro" id="IPR036864">
    <property type="entry name" value="Zn2-C6_fun-type_DNA-bd_sf"/>
</dbReference>
<feature type="compositionally biased region" description="Low complexity" evidence="3">
    <location>
        <begin position="1060"/>
        <end position="1083"/>
    </location>
</feature>
<protein>
    <submittedName>
        <fullName evidence="5">C6 transcription factor</fullName>
    </submittedName>
</protein>
<feature type="compositionally biased region" description="Polar residues" evidence="3">
    <location>
        <begin position="294"/>
        <end position="303"/>
    </location>
</feature>
<dbReference type="EMBL" id="BJWK01000005">
    <property type="protein sequence ID" value="GEM08492.1"/>
    <property type="molecule type" value="Genomic_DNA"/>
</dbReference>
<keyword evidence="2" id="KW-0539">Nucleus</keyword>
<dbReference type="SMART" id="SM00906">
    <property type="entry name" value="Fungal_trans"/>
    <property type="match status" value="1"/>
</dbReference>
<accession>A0A511KDV9</accession>
<feature type="region of interest" description="Disordered" evidence="3">
    <location>
        <begin position="1060"/>
        <end position="1110"/>
    </location>
</feature>
<dbReference type="Pfam" id="PF04082">
    <property type="entry name" value="Fungal_trans"/>
    <property type="match status" value="1"/>
</dbReference>
<name>A0A511KDV9_RHOTO</name>
<feature type="compositionally biased region" description="Acidic residues" evidence="3">
    <location>
        <begin position="378"/>
        <end position="396"/>
    </location>
</feature>
<sequence>MNWAPGLVESANTQPRTRSDSVNDPPRKPTQPLSPRLHHLCDVLNAKGAGMSLQALRIRLGDTSQKAFDQLVKRAVAKGILWQDLEYPSFLRLMLTPDYWGRTSQQASPGAPSESPDDPASSSLKNPASPAKSAAASFAPDPPASTKPIPRVTSKPSQFLNKVAGQMLVQLACLLRPRAARPTRRPDSSLVPDHSQRKLKCDLGDPDNPSDPPCRRCRRESRDCVFVARANAKTYLEPLPAGSSAPYTTVVPTRPKARKAGSSPDESTSSTPGAPPARALAHPYATPHVGGWNTAPSRTGHNVASTSSSGAATPSLPSANPFSPFHSALPPQGTSSLGYDPMNPHLRHLAAARTASGTTTPERAAQPLHPASAVATVSDEEGAVTEGDEDEDEDMEDLSHSRRDSHEPGGPSDANVLLSSTLHNPSDALKLLATASSLRSMSAETAFTAPDSRSAVVAGAGPGSMTPGSGKGKELERGRPGAPSPLSQTEAGWDRWVPVKEGMVTVAEAEALLSFFEHHMSPLYPLLSPRIFTPAHLRSLTSRESLLLAAMITISARYSSLPSGPRARSIHEALAEYCRDELVGILDGSGELRHISSVEALLLLTEWPPITVGRSQKTRERPRGRKRRSWAHSGSIATVEEVEEQEEDEGVEDAEALLRSSAQYDGMSWSFIGCAVRLAQELGIHNIYFGSEKERGPITWEEERCLRTWIYCYNADRHVSVRLGRNAVIQAYMSSSWWEQVTSHASQGVRREGLSELWAERSLPQGLIAALMGTIQERLYPNKEITRSMLRTGQWESFVRSLDHELQMMLLKSRTVLQQGNIESTLLQMEFEYVRLYGNAIALRALQERLRRAVKANDLLFVSPSLLNLQEGQWVLDALAAAQSILDRTVNFLVPKGYLRLAPSRLHQRILFAATFLFKALAVGVVEHGQPKVIHLLDQTIAVLHNNAVDRQHIGRGFAALLRRLQEQCKPTLLSRFGVRPNGQANGENGEGHTQRASTPAANQPSPGADPTALQPPQTADPALAPTPNAGLSLPPSAAATPGAGIATLPALGLSISPTQAGPGQGLLPPGYSTQHPATIPAPASFPPPPLPSASAASQPSWLAPTPAGDQTVEFGGFKLGTAPLGADYSNPFEWDPMNHSIQVGHEQDLLFQSLWGTGAAGLGASGDFGSGINPALNLFGTLVGDE</sequence>
<evidence type="ECO:0000313" key="5">
    <source>
        <dbReference type="EMBL" id="GEM08492.1"/>
    </source>
</evidence>
<evidence type="ECO:0000256" key="3">
    <source>
        <dbReference type="SAM" id="MobiDB-lite"/>
    </source>
</evidence>
<feature type="domain" description="Xylanolytic transcriptional activator regulatory" evidence="4">
    <location>
        <begin position="668"/>
        <end position="744"/>
    </location>
</feature>
<feature type="region of interest" description="Disordered" evidence="3">
    <location>
        <begin position="1"/>
        <end position="36"/>
    </location>
</feature>